<dbReference type="InterPro" id="IPR017871">
    <property type="entry name" value="ABC_transporter-like_CS"/>
</dbReference>
<evidence type="ECO:0000256" key="3">
    <source>
        <dbReference type="ARBA" id="ARBA00022741"/>
    </source>
</evidence>
<dbReference type="HOGENOM" id="CLU_000604_1_2_0"/>
<evidence type="ECO:0000256" key="1">
    <source>
        <dbReference type="ARBA" id="ARBA00005417"/>
    </source>
</evidence>
<dbReference type="EMBL" id="CP007129">
    <property type="protein sequence ID" value="AHG92479.1"/>
    <property type="molecule type" value="Genomic_DNA"/>
</dbReference>
<dbReference type="PROSITE" id="PS50893">
    <property type="entry name" value="ABC_TRANSPORTER_2"/>
    <property type="match status" value="1"/>
</dbReference>
<evidence type="ECO:0000256" key="4">
    <source>
        <dbReference type="ARBA" id="ARBA00022840"/>
    </source>
</evidence>
<dbReference type="PROSITE" id="PS00211">
    <property type="entry name" value="ABC_TRANSPORTER_1"/>
    <property type="match status" value="1"/>
</dbReference>
<dbReference type="GO" id="GO:0016887">
    <property type="term" value="F:ATP hydrolysis activity"/>
    <property type="evidence" value="ECO:0007669"/>
    <property type="project" value="InterPro"/>
</dbReference>
<dbReference type="Gene3D" id="3.40.50.300">
    <property type="entry name" value="P-loop containing nucleotide triphosphate hydrolases"/>
    <property type="match status" value="1"/>
</dbReference>
<organism evidence="6 7">
    <name type="scientific">Gemmatirosa kalamazoonensis</name>
    <dbReference type="NCBI Taxonomy" id="861299"/>
    <lineage>
        <taxon>Bacteria</taxon>
        <taxon>Pseudomonadati</taxon>
        <taxon>Gemmatimonadota</taxon>
        <taxon>Gemmatimonadia</taxon>
        <taxon>Gemmatimonadales</taxon>
        <taxon>Gemmatimonadaceae</taxon>
        <taxon>Gemmatirosa</taxon>
    </lineage>
</organism>
<comment type="similarity">
    <text evidence="1">Belongs to the ABC transporter superfamily.</text>
</comment>
<evidence type="ECO:0000313" key="6">
    <source>
        <dbReference type="EMBL" id="AHG92479.1"/>
    </source>
</evidence>
<dbReference type="RefSeq" id="WP_025413818.1">
    <property type="nucleotide sequence ID" value="NZ_CP007129.1"/>
</dbReference>
<evidence type="ECO:0000259" key="5">
    <source>
        <dbReference type="PROSITE" id="PS50893"/>
    </source>
</evidence>
<dbReference type="CDD" id="cd03264">
    <property type="entry name" value="ABC_drug_resistance_like"/>
    <property type="match status" value="1"/>
</dbReference>
<dbReference type="InterPro" id="IPR003593">
    <property type="entry name" value="AAA+_ATPase"/>
</dbReference>
<dbReference type="PATRIC" id="fig|861299.3.peg.4999"/>
<dbReference type="PANTHER" id="PTHR43335">
    <property type="entry name" value="ABC TRANSPORTER, ATP-BINDING PROTEIN"/>
    <property type="match status" value="1"/>
</dbReference>
<dbReference type="InParanoid" id="W0RN65"/>
<geneLocation type="plasmid" evidence="6 7">
    <name>1</name>
</geneLocation>
<proteinExistence type="inferred from homology"/>
<feature type="domain" description="ABC transporter" evidence="5">
    <location>
        <begin position="2"/>
        <end position="232"/>
    </location>
</feature>
<dbReference type="GO" id="GO:0005524">
    <property type="term" value="F:ATP binding"/>
    <property type="evidence" value="ECO:0007669"/>
    <property type="project" value="UniProtKB-KW"/>
</dbReference>
<keyword evidence="6" id="KW-0614">Plasmid</keyword>
<evidence type="ECO:0000313" key="7">
    <source>
        <dbReference type="Proteomes" id="UP000019151"/>
    </source>
</evidence>
<sequence>MLIIQGITKTYPNGVQALRGVDLTIGRGLFGLLGPNGAGKSTLMRTLATLQAPDAGTVSLDGRPVLDDPQAHRRALGYLPQDFGVYPGVSALELLDHLALLKGITDRRARRTQVDALLAQTNLWAHRKHAVSGFSGGMRQRFGIAQALLGDPRLVIVDEPTAGLDPEERNRFHNLLSEIGENVVVILSTHIVEDVRQLCPRMAILAGGAVVREGVPDALVDELHGRVWGRTVAKSDVASYAARLRVLSAQLHAGRTRLRVLADAAPDDGFEPLAPDLEDVYFAALGTAGAA</sequence>
<dbReference type="PANTHER" id="PTHR43335:SF2">
    <property type="entry name" value="ABC TRANSPORTER, ATP-BINDING PROTEIN"/>
    <property type="match status" value="1"/>
</dbReference>
<dbReference type="InterPro" id="IPR027417">
    <property type="entry name" value="P-loop_NTPase"/>
</dbReference>
<protein>
    <submittedName>
        <fullName evidence="6">ABC transporter related protein</fullName>
    </submittedName>
</protein>
<name>W0RN65_9BACT</name>
<dbReference type="OrthoDB" id="9805130at2"/>
<dbReference type="InterPro" id="IPR003439">
    <property type="entry name" value="ABC_transporter-like_ATP-bd"/>
</dbReference>
<keyword evidence="2" id="KW-0813">Transport</keyword>
<dbReference type="Pfam" id="PF00005">
    <property type="entry name" value="ABC_tran"/>
    <property type="match status" value="1"/>
</dbReference>
<dbReference type="SMART" id="SM00382">
    <property type="entry name" value="AAA"/>
    <property type="match status" value="1"/>
</dbReference>
<dbReference type="KEGG" id="gba:J421_4944"/>
<dbReference type="Proteomes" id="UP000019151">
    <property type="component" value="Plasmid 1"/>
</dbReference>
<dbReference type="AlphaFoldDB" id="W0RN65"/>
<evidence type="ECO:0000256" key="2">
    <source>
        <dbReference type="ARBA" id="ARBA00022448"/>
    </source>
</evidence>
<gene>
    <name evidence="6" type="ORF">J421_4944</name>
</gene>
<keyword evidence="4" id="KW-0067">ATP-binding</keyword>
<keyword evidence="3" id="KW-0547">Nucleotide-binding</keyword>
<reference evidence="6 7" key="1">
    <citation type="journal article" date="2014" name="Genome Announc.">
        <title>Genome Sequence and Methylome of Soil Bacterium Gemmatirosa kalamazoonensis KBS708T, a Member of the Rarely Cultivated Gemmatimonadetes Phylum.</title>
        <authorList>
            <person name="Debruyn J.M."/>
            <person name="Radosevich M."/>
            <person name="Wommack K.E."/>
            <person name="Polson S.W."/>
            <person name="Hauser L.J."/>
            <person name="Fawaz M.N."/>
            <person name="Korlach J."/>
            <person name="Tsai Y.C."/>
        </authorList>
    </citation>
    <scope>NUCLEOTIDE SEQUENCE [LARGE SCALE GENOMIC DNA]</scope>
    <source>
        <strain evidence="6 7">KBS708</strain>
        <plasmid evidence="7">Plasmid 1</plasmid>
    </source>
</reference>
<dbReference type="SUPFAM" id="SSF52540">
    <property type="entry name" value="P-loop containing nucleoside triphosphate hydrolases"/>
    <property type="match status" value="1"/>
</dbReference>
<keyword evidence="7" id="KW-1185">Reference proteome</keyword>
<accession>W0RN65</accession>